<gene>
    <name evidence="4" type="ORF">METZ01_LOCUS423901</name>
</gene>
<dbReference type="SUPFAM" id="SSF51735">
    <property type="entry name" value="NAD(P)-binding Rossmann-fold domains"/>
    <property type="match status" value="1"/>
</dbReference>
<dbReference type="InterPro" id="IPR036291">
    <property type="entry name" value="NAD(P)-bd_dom_sf"/>
</dbReference>
<dbReference type="Gene3D" id="3.40.50.720">
    <property type="entry name" value="NAD(P)-binding Rossmann-like Domain"/>
    <property type="match status" value="1"/>
</dbReference>
<dbReference type="InterPro" id="IPR050259">
    <property type="entry name" value="SDR"/>
</dbReference>
<reference evidence="4" key="1">
    <citation type="submission" date="2018-05" db="EMBL/GenBank/DDBJ databases">
        <authorList>
            <person name="Lanie J.A."/>
            <person name="Ng W.-L."/>
            <person name="Kazmierczak K.M."/>
            <person name="Andrzejewski T.M."/>
            <person name="Davidsen T.M."/>
            <person name="Wayne K.J."/>
            <person name="Tettelin H."/>
            <person name="Glass J.I."/>
            <person name="Rusch D."/>
            <person name="Podicherti R."/>
            <person name="Tsui H.-C.T."/>
            <person name="Winkler M.E."/>
        </authorList>
    </citation>
    <scope>NUCLEOTIDE SEQUENCE</scope>
</reference>
<dbReference type="InterPro" id="IPR002347">
    <property type="entry name" value="SDR_fam"/>
</dbReference>
<dbReference type="PANTHER" id="PTHR42879:SF2">
    <property type="entry name" value="3-OXOACYL-[ACYL-CARRIER-PROTEIN] REDUCTASE FABG"/>
    <property type="match status" value="1"/>
</dbReference>
<sequence>MVDTEFQGRVALVTGGSRGIGRAICERLATGGARVAINYQQAEDAARATLEAVNSFGTDGILVQANVAEPKEVAEMVKKTEQDLAPIDLLVTNAGIAKVEPPDQLDYDSFKQMMSVNVDGTYLPLVSVTKGMRARGFGRIVCIASIAALRPRPAQAAYSASKAAVIAFARNLSEDLAPAVRINSIAPGFIETDMIQVMTPSQRDAIADATPMKRLGRAEEIAELAAFLLSERSSYTTGQCYIASGGRVTLP</sequence>
<dbReference type="EMBL" id="UINC01168159">
    <property type="protein sequence ID" value="SVD71047.1"/>
    <property type="molecule type" value="Genomic_DNA"/>
</dbReference>
<evidence type="ECO:0000259" key="3">
    <source>
        <dbReference type="SMART" id="SM00822"/>
    </source>
</evidence>
<dbReference type="PANTHER" id="PTHR42879">
    <property type="entry name" value="3-OXOACYL-(ACYL-CARRIER-PROTEIN) REDUCTASE"/>
    <property type="match status" value="1"/>
</dbReference>
<dbReference type="Pfam" id="PF13561">
    <property type="entry name" value="adh_short_C2"/>
    <property type="match status" value="1"/>
</dbReference>
<comment type="similarity">
    <text evidence="1">Belongs to the short-chain dehydrogenases/reductases (SDR) family.</text>
</comment>
<dbReference type="FunFam" id="3.40.50.720:FF:000173">
    <property type="entry name" value="3-oxoacyl-[acyl-carrier protein] reductase"/>
    <property type="match status" value="1"/>
</dbReference>
<dbReference type="InterPro" id="IPR020904">
    <property type="entry name" value="Sc_DH/Rdtase_CS"/>
</dbReference>
<keyword evidence="2" id="KW-0560">Oxidoreductase</keyword>
<dbReference type="InterPro" id="IPR057326">
    <property type="entry name" value="KR_dom"/>
</dbReference>
<organism evidence="4">
    <name type="scientific">marine metagenome</name>
    <dbReference type="NCBI Taxonomy" id="408172"/>
    <lineage>
        <taxon>unclassified sequences</taxon>
        <taxon>metagenomes</taxon>
        <taxon>ecological metagenomes</taxon>
    </lineage>
</organism>
<dbReference type="GO" id="GO:0032787">
    <property type="term" value="P:monocarboxylic acid metabolic process"/>
    <property type="evidence" value="ECO:0007669"/>
    <property type="project" value="UniProtKB-ARBA"/>
</dbReference>
<dbReference type="PROSITE" id="PS00061">
    <property type="entry name" value="ADH_SHORT"/>
    <property type="match status" value="1"/>
</dbReference>
<dbReference type="SMART" id="SM00822">
    <property type="entry name" value="PKS_KR"/>
    <property type="match status" value="1"/>
</dbReference>
<name>A0A382XIR1_9ZZZZ</name>
<dbReference type="PRINTS" id="PR00081">
    <property type="entry name" value="GDHRDH"/>
</dbReference>
<protein>
    <recommendedName>
        <fullName evidence="3">Ketoreductase domain-containing protein</fullName>
    </recommendedName>
</protein>
<dbReference type="AlphaFoldDB" id="A0A382XIR1"/>
<proteinExistence type="inferred from homology"/>
<dbReference type="NCBIfam" id="NF005559">
    <property type="entry name" value="PRK07231.1"/>
    <property type="match status" value="1"/>
</dbReference>
<evidence type="ECO:0000313" key="4">
    <source>
        <dbReference type="EMBL" id="SVD71047.1"/>
    </source>
</evidence>
<evidence type="ECO:0000256" key="2">
    <source>
        <dbReference type="ARBA" id="ARBA00023002"/>
    </source>
</evidence>
<dbReference type="GO" id="GO:0016491">
    <property type="term" value="F:oxidoreductase activity"/>
    <property type="evidence" value="ECO:0007669"/>
    <property type="project" value="UniProtKB-KW"/>
</dbReference>
<evidence type="ECO:0000256" key="1">
    <source>
        <dbReference type="ARBA" id="ARBA00006484"/>
    </source>
</evidence>
<dbReference type="PRINTS" id="PR00080">
    <property type="entry name" value="SDRFAMILY"/>
</dbReference>
<feature type="domain" description="Ketoreductase" evidence="3">
    <location>
        <begin position="9"/>
        <end position="188"/>
    </location>
</feature>
<accession>A0A382XIR1</accession>